<feature type="region of interest" description="Disordered" evidence="1">
    <location>
        <begin position="1"/>
        <end position="22"/>
    </location>
</feature>
<sequence length="61" mass="7094">MRKAHSLIQPEASASKLQTDHQKENAEKVAYEGFNKFHQDRLQRFQADSLLFEEVCEKALC</sequence>
<dbReference type="KEGG" id="mad:HP15_1024"/>
<dbReference type="Proteomes" id="UP000007077">
    <property type="component" value="Chromosome"/>
</dbReference>
<dbReference type="EMBL" id="CP001978">
    <property type="protein sequence ID" value="ADP96788.1"/>
    <property type="molecule type" value="Genomic_DNA"/>
</dbReference>
<evidence type="ECO:0000313" key="2">
    <source>
        <dbReference type="EMBL" id="ADP96788.1"/>
    </source>
</evidence>
<evidence type="ECO:0000313" key="3">
    <source>
        <dbReference type="Proteomes" id="UP000007077"/>
    </source>
</evidence>
<dbReference type="HOGENOM" id="CLU_2917187_0_0_6"/>
<protein>
    <submittedName>
        <fullName evidence="2">Uncharacterized protein</fullName>
    </submittedName>
</protein>
<organism evidence="2 3">
    <name type="scientific">Marinobacter adhaerens (strain DSM 23420 / HP15)</name>
    <dbReference type="NCBI Taxonomy" id="225937"/>
    <lineage>
        <taxon>Bacteria</taxon>
        <taxon>Pseudomonadati</taxon>
        <taxon>Pseudomonadota</taxon>
        <taxon>Gammaproteobacteria</taxon>
        <taxon>Pseudomonadales</taxon>
        <taxon>Marinobacteraceae</taxon>
        <taxon>Marinobacter</taxon>
    </lineage>
</organism>
<accession>E4PFN9</accession>
<reference evidence="2 3" key="1">
    <citation type="journal article" date="2010" name="Stand. Genomic Sci.">
        <title>Complete genome sequence of Marinobacter adhaerens type strain (HP15), a diatom-interacting marine microorganism.</title>
        <authorList>
            <person name="Gardes A."/>
            <person name="Kaeppel E."/>
            <person name="Shehzad A."/>
            <person name="Seebah S."/>
            <person name="Teeling H."/>
            <person name="Yarza P."/>
            <person name="Glockner F.O."/>
            <person name="Grossart H.P."/>
            <person name="Ullrich M.S."/>
        </authorList>
    </citation>
    <scope>NUCLEOTIDE SEQUENCE [LARGE SCALE GENOMIC DNA]</scope>
    <source>
        <strain evidence="3">DSM 23420 / HP15</strain>
    </source>
</reference>
<proteinExistence type="predicted"/>
<evidence type="ECO:0000256" key="1">
    <source>
        <dbReference type="SAM" id="MobiDB-lite"/>
    </source>
</evidence>
<dbReference type="STRING" id="225937.HP15_1024"/>
<gene>
    <name evidence="2" type="ordered locus">HP15_1024</name>
</gene>
<dbReference type="AlphaFoldDB" id="E4PFN9"/>
<reference evidence="3" key="2">
    <citation type="submission" date="2010-02" db="EMBL/GenBank/DDBJ databases">
        <title>Complete genome sequence of Marinobacter adhaerens type strain (HP15).</title>
        <authorList>
            <person name="Gaerdes A.A.M."/>
            <person name="Kaeppel E."/>
            <person name="Shezad A."/>
            <person name="Seebah S."/>
            <person name="Teeling H."/>
            <person name="Yarza P."/>
            <person name="Gloeckner F.O."/>
            <person name="Ullrich M.S."/>
        </authorList>
    </citation>
    <scope>NUCLEOTIDE SEQUENCE [LARGE SCALE GENOMIC DNA]</scope>
    <source>
        <strain evidence="3">DSM 23420 / HP15</strain>
    </source>
</reference>
<name>E4PFN9_MARAH</name>